<dbReference type="GO" id="GO:0003677">
    <property type="term" value="F:DNA binding"/>
    <property type="evidence" value="ECO:0007669"/>
    <property type="project" value="UniProtKB-KW"/>
</dbReference>
<dbReference type="SUPFAM" id="SSF46894">
    <property type="entry name" value="C-terminal effector domain of the bipartite response regulators"/>
    <property type="match status" value="1"/>
</dbReference>
<dbReference type="GO" id="GO:0006355">
    <property type="term" value="P:regulation of DNA-templated transcription"/>
    <property type="evidence" value="ECO:0007669"/>
    <property type="project" value="InterPro"/>
</dbReference>
<evidence type="ECO:0000313" key="5">
    <source>
        <dbReference type="EMBL" id="KGA14915.1"/>
    </source>
</evidence>
<comment type="caution">
    <text evidence="5">The sequence shown here is derived from an EMBL/GenBank/DDBJ whole genome shotgun (WGS) entry which is preliminary data.</text>
</comment>
<dbReference type="InterPro" id="IPR036388">
    <property type="entry name" value="WH-like_DNA-bd_sf"/>
</dbReference>
<evidence type="ECO:0000256" key="3">
    <source>
        <dbReference type="ARBA" id="ARBA00023163"/>
    </source>
</evidence>
<dbReference type="InterPro" id="IPR016032">
    <property type="entry name" value="Sig_transdc_resp-reg_C-effctor"/>
</dbReference>
<sequence>MTVYTDRDLGGVTSMRDIRTFIDWLSYHPTCDEISRALVMEYMASEGACCARIGRLHADDSLEFLGEYGFDAGKASQTFPSEAWRSWDNDEALIALGKNSEPWNSSKNLLMIQLRERGAVHGYLVIRFSNPVADTASVEEIARNYAVALGLYLSLVHEPGSASARSIVERIETGSDQLTPRQVSILRGMVEGKTNHELANELGFSVSTIRHETMRIYQALSVSDRKEAAKKALSLALI</sequence>
<dbReference type="InterPro" id="IPR000792">
    <property type="entry name" value="Tscrpt_reg_LuxR_C"/>
</dbReference>
<dbReference type="PANTHER" id="PTHR44688:SF16">
    <property type="entry name" value="DNA-BINDING TRANSCRIPTIONAL ACTIVATOR DEVR_DOSR"/>
    <property type="match status" value="1"/>
</dbReference>
<accession>A0A094PT35</accession>
<name>A0A094PT35_9ZZZZ</name>
<dbReference type="PANTHER" id="PTHR44688">
    <property type="entry name" value="DNA-BINDING TRANSCRIPTIONAL ACTIVATOR DEVR_DOSR"/>
    <property type="match status" value="1"/>
</dbReference>
<reference evidence="5" key="1">
    <citation type="submission" date="2014-05" db="EMBL/GenBank/DDBJ databases">
        <title>Key roles for freshwater Actinobacteria revealed by deep metagenomic sequencing.</title>
        <authorList>
            <person name="Ghai R."/>
            <person name="Mizuno C.M."/>
            <person name="Picazo A."/>
            <person name="Camacho A."/>
            <person name="Rodriguez-Valera F."/>
        </authorList>
    </citation>
    <scope>NUCLEOTIDE SEQUENCE</scope>
</reference>
<dbReference type="PROSITE" id="PS50043">
    <property type="entry name" value="HTH_LUXR_2"/>
    <property type="match status" value="1"/>
</dbReference>
<protein>
    <recommendedName>
        <fullName evidence="4">HTH luxR-type domain-containing protein</fullName>
    </recommendedName>
</protein>
<keyword evidence="3" id="KW-0804">Transcription</keyword>
<keyword evidence="2" id="KW-0238">DNA-binding</keyword>
<dbReference type="Gene3D" id="1.10.10.10">
    <property type="entry name" value="Winged helix-like DNA-binding domain superfamily/Winged helix DNA-binding domain"/>
    <property type="match status" value="1"/>
</dbReference>
<dbReference type="PRINTS" id="PR00038">
    <property type="entry name" value="HTHLUXR"/>
</dbReference>
<evidence type="ECO:0000256" key="1">
    <source>
        <dbReference type="ARBA" id="ARBA00023015"/>
    </source>
</evidence>
<dbReference type="EMBL" id="JNSK01000113">
    <property type="protein sequence ID" value="KGA14915.1"/>
    <property type="molecule type" value="Genomic_DNA"/>
</dbReference>
<dbReference type="AlphaFoldDB" id="A0A094PT35"/>
<proteinExistence type="predicted"/>
<dbReference type="SMART" id="SM00421">
    <property type="entry name" value="HTH_LUXR"/>
    <property type="match status" value="1"/>
</dbReference>
<organism evidence="5">
    <name type="scientific">freshwater metagenome</name>
    <dbReference type="NCBI Taxonomy" id="449393"/>
    <lineage>
        <taxon>unclassified sequences</taxon>
        <taxon>metagenomes</taxon>
        <taxon>ecological metagenomes</taxon>
    </lineage>
</organism>
<keyword evidence="1" id="KW-0805">Transcription regulation</keyword>
<dbReference type="CDD" id="cd06170">
    <property type="entry name" value="LuxR_C_like"/>
    <property type="match status" value="1"/>
</dbReference>
<dbReference type="Pfam" id="PF00196">
    <property type="entry name" value="GerE"/>
    <property type="match status" value="1"/>
</dbReference>
<evidence type="ECO:0000256" key="2">
    <source>
        <dbReference type="ARBA" id="ARBA00023125"/>
    </source>
</evidence>
<gene>
    <name evidence="5" type="ORF">GM50_18655</name>
</gene>
<feature type="domain" description="HTH luxR-type" evidence="4">
    <location>
        <begin position="171"/>
        <end position="236"/>
    </location>
</feature>
<evidence type="ECO:0000259" key="4">
    <source>
        <dbReference type="PROSITE" id="PS50043"/>
    </source>
</evidence>